<keyword evidence="3" id="KW-0863">Zinc-finger</keyword>
<evidence type="ECO:0000256" key="3">
    <source>
        <dbReference type="PROSITE-ProRule" id="PRU00325"/>
    </source>
</evidence>
<dbReference type="PROSITE" id="PS50966">
    <property type="entry name" value="ZF_SWIM"/>
    <property type="match status" value="1"/>
</dbReference>
<feature type="domain" description="SWIM-type" evidence="4">
    <location>
        <begin position="577"/>
        <end position="622"/>
    </location>
</feature>
<dbReference type="Proteomes" id="UP001159042">
    <property type="component" value="Unassembled WGS sequence"/>
</dbReference>
<accession>A0AAV8VHW5</accession>
<dbReference type="GO" id="GO:0008270">
    <property type="term" value="F:zinc ion binding"/>
    <property type="evidence" value="ECO:0007669"/>
    <property type="project" value="UniProtKB-KW"/>
</dbReference>
<dbReference type="PANTHER" id="PTHR23080">
    <property type="entry name" value="THAP DOMAIN PROTEIN"/>
    <property type="match status" value="1"/>
</dbReference>
<protein>
    <recommendedName>
        <fullName evidence="4">SWIM-type domain-containing protein</fullName>
    </recommendedName>
</protein>
<evidence type="ECO:0000313" key="6">
    <source>
        <dbReference type="Proteomes" id="UP001159042"/>
    </source>
</evidence>
<comment type="cofactor">
    <cofactor evidence="1">
        <name>a divalent metal cation</name>
        <dbReference type="ChEBI" id="CHEBI:60240"/>
    </cofactor>
</comment>
<reference evidence="5 6" key="1">
    <citation type="journal article" date="2023" name="Insect Mol. Biol.">
        <title>Genome sequencing provides insights into the evolution of gene families encoding plant cell wall-degrading enzymes in longhorned beetles.</title>
        <authorList>
            <person name="Shin N.R."/>
            <person name="Okamura Y."/>
            <person name="Kirsch R."/>
            <person name="Pauchet Y."/>
        </authorList>
    </citation>
    <scope>NUCLEOTIDE SEQUENCE [LARGE SCALE GENOMIC DNA]</scope>
    <source>
        <strain evidence="5">EAD_L_NR</strain>
    </source>
</reference>
<keyword evidence="6" id="KW-1185">Reference proteome</keyword>
<comment type="caution">
    <text evidence="5">The sequence shown here is derived from an EMBL/GenBank/DDBJ whole genome shotgun (WGS) entry which is preliminary data.</text>
</comment>
<dbReference type="PANTHER" id="PTHR23080:SF133">
    <property type="entry name" value="SI:CH211-262I1.5-RELATED"/>
    <property type="match status" value="1"/>
</dbReference>
<sequence length="664" mass="76686">MNDKANNIKRQIAITRRDELGHPPLHLDNNSRLCLNCNRAINDEINIIEADPACLRLNVLTQSASQTCVICNAQEDIGRLTIHCRVNVFIEVNIYIPDNVRSCEHHLDENGMFHNRLLPGLRFINRPYLIKGPQLQLFLQHLRNVSANKVKGIDDKNLTEDEFKCIAPVSKQQFEELFTYCDPVYYNGKLRQIKRKDLLMFLCKMRQGLSDDFLKIIFDYHSRQTVSSVAACVRTSLLERFVPTNIGLQSITRENFIEQHVTEFANELYNPRPAEPKVIAVIDSTYAYVHKSKSFRVLRQSYCFHKNRHLLKPTLIVAPDGFILMICGPYFSDAGNNDANIIREEFERDANTLREWFQNQDIVLVDRGYRDAVPLLQHLGIDHRMPAFLQRGHRQLSTEDGNESRIITKNRWVVEARNGHLKSVFKFLGQTMNLQHAQNLSGFYRIAGAILNRYHPLINMQDVNAEFARQMLQRSTVPNAIQARVEVDNLRLRNGQWRRLYGEDVPDFPLLDLGYLKDLTMGIYQINLAPSYIQDKLIRENDKELQLDEHINEPGFLRIRLFSRFRNVVKHQIFIAYTANEMENIDNNADNNPISGYYCTCQSGARSLGTCAHVASVLWYLGFARHQPNIKYPDTSLLDTTLDAAYRQPADIAQNINVDVIDIN</sequence>
<dbReference type="EMBL" id="JANEYG010000087">
    <property type="protein sequence ID" value="KAJ8913808.1"/>
    <property type="molecule type" value="Genomic_DNA"/>
</dbReference>
<keyword evidence="3" id="KW-0862">Zinc</keyword>
<proteinExistence type="predicted"/>
<dbReference type="InterPro" id="IPR007527">
    <property type="entry name" value="Znf_SWIM"/>
</dbReference>
<name>A0AAV8VHW5_9CUCU</name>
<evidence type="ECO:0000256" key="1">
    <source>
        <dbReference type="ARBA" id="ARBA00001968"/>
    </source>
</evidence>
<dbReference type="AlphaFoldDB" id="A0AAV8VHW5"/>
<organism evidence="5 6">
    <name type="scientific">Exocentrus adspersus</name>
    <dbReference type="NCBI Taxonomy" id="1586481"/>
    <lineage>
        <taxon>Eukaryota</taxon>
        <taxon>Metazoa</taxon>
        <taxon>Ecdysozoa</taxon>
        <taxon>Arthropoda</taxon>
        <taxon>Hexapoda</taxon>
        <taxon>Insecta</taxon>
        <taxon>Pterygota</taxon>
        <taxon>Neoptera</taxon>
        <taxon>Endopterygota</taxon>
        <taxon>Coleoptera</taxon>
        <taxon>Polyphaga</taxon>
        <taxon>Cucujiformia</taxon>
        <taxon>Chrysomeloidea</taxon>
        <taxon>Cerambycidae</taxon>
        <taxon>Lamiinae</taxon>
        <taxon>Acanthocinini</taxon>
        <taxon>Exocentrus</taxon>
    </lineage>
</organism>
<keyword evidence="2" id="KW-0479">Metal-binding</keyword>
<evidence type="ECO:0000259" key="4">
    <source>
        <dbReference type="PROSITE" id="PS50966"/>
    </source>
</evidence>
<evidence type="ECO:0000256" key="2">
    <source>
        <dbReference type="ARBA" id="ARBA00022723"/>
    </source>
</evidence>
<evidence type="ECO:0000313" key="5">
    <source>
        <dbReference type="EMBL" id="KAJ8913808.1"/>
    </source>
</evidence>
<dbReference type="Pfam" id="PF13359">
    <property type="entry name" value="DDE_Tnp_4"/>
    <property type="match status" value="1"/>
</dbReference>
<gene>
    <name evidence="5" type="ORF">NQ315_002714</name>
</gene>
<dbReference type="InterPro" id="IPR027806">
    <property type="entry name" value="HARBI1_dom"/>
</dbReference>